<reference evidence="3" key="1">
    <citation type="journal article" date="2007" name="PLoS Genet.">
        <title>Patterns and implications of gene gain and loss in the evolution of Prochlorococcus.</title>
        <authorList>
            <person name="Kettler G.C."/>
            <person name="Martiny A.C."/>
            <person name="Huang K."/>
            <person name="Zucker J."/>
            <person name="Coleman M.L."/>
            <person name="Rodrigue S."/>
            <person name="Chen F."/>
            <person name="Lapidus A."/>
            <person name="Ferriera S."/>
            <person name="Johnson J."/>
            <person name="Steglich C."/>
            <person name="Church G.M."/>
            <person name="Richardson P."/>
            <person name="Chisholm S.W."/>
        </authorList>
    </citation>
    <scope>NUCLEOTIDE SEQUENCE [LARGE SCALE GENOMIC DNA]</scope>
    <source>
        <strain evidence="3">NATL1A</strain>
    </source>
</reference>
<dbReference type="KEGG" id="pme:NATL1_14491"/>
<proteinExistence type="predicted"/>
<organism evidence="2 3">
    <name type="scientific">Prochlorococcus marinus (strain NATL1A)</name>
    <dbReference type="NCBI Taxonomy" id="167555"/>
    <lineage>
        <taxon>Bacteria</taxon>
        <taxon>Bacillati</taxon>
        <taxon>Cyanobacteriota</taxon>
        <taxon>Cyanophyceae</taxon>
        <taxon>Synechococcales</taxon>
        <taxon>Prochlorococcaceae</taxon>
        <taxon>Prochlorococcus</taxon>
    </lineage>
</organism>
<evidence type="ECO:0000313" key="2">
    <source>
        <dbReference type="EMBL" id="ABM76007.1"/>
    </source>
</evidence>
<dbReference type="HOGENOM" id="CLU_3010651_0_0_3"/>
<dbReference type="Proteomes" id="UP000002592">
    <property type="component" value="Chromosome"/>
</dbReference>
<dbReference type="EMBL" id="CP000553">
    <property type="protein sequence ID" value="ABM76007.1"/>
    <property type="molecule type" value="Genomic_DNA"/>
</dbReference>
<dbReference type="RefSeq" id="WP_011824035.1">
    <property type="nucleotide sequence ID" value="NC_008819.1"/>
</dbReference>
<dbReference type="AlphaFoldDB" id="A2C3E7"/>
<evidence type="ECO:0000313" key="3">
    <source>
        <dbReference type="Proteomes" id="UP000002592"/>
    </source>
</evidence>
<dbReference type="eggNOG" id="ENOG5030S33">
    <property type="taxonomic scope" value="Bacteria"/>
</dbReference>
<name>A2C3E7_PROM1</name>
<keyword evidence="1" id="KW-0812">Transmembrane</keyword>
<keyword evidence="1" id="KW-0472">Membrane</keyword>
<feature type="transmembrane region" description="Helical" evidence="1">
    <location>
        <begin position="20"/>
        <end position="39"/>
    </location>
</feature>
<sequence length="61" mass="7038">MNSFTVNPLAPHLDHPLLILTWHLLVGYLLTVSCDWNWIPLTKEEKKRGPSLDQVRGRIFG</sequence>
<keyword evidence="1" id="KW-1133">Transmembrane helix</keyword>
<evidence type="ECO:0000256" key="1">
    <source>
        <dbReference type="SAM" id="Phobius"/>
    </source>
</evidence>
<protein>
    <submittedName>
        <fullName evidence="2">Uncharacterized protein</fullName>
    </submittedName>
</protein>
<accession>A2C3E7</accession>
<gene>
    <name evidence="2" type="ordered locus">NATL1_14491</name>
</gene>